<dbReference type="PIRSF" id="PIRSF018266">
    <property type="entry name" value="FecR"/>
    <property type="match status" value="1"/>
</dbReference>
<keyword evidence="5" id="KW-1185">Reference proteome</keyword>
<dbReference type="Pfam" id="PF04773">
    <property type="entry name" value="FecR"/>
    <property type="match status" value="1"/>
</dbReference>
<protein>
    <submittedName>
        <fullName evidence="4">DUF4974 domain-containing protein</fullName>
    </submittedName>
</protein>
<organism evidence="4 5">
    <name type="scientific">Mucilaginibacter robiniae</name>
    <dbReference type="NCBI Taxonomy" id="2728022"/>
    <lineage>
        <taxon>Bacteria</taxon>
        <taxon>Pseudomonadati</taxon>
        <taxon>Bacteroidota</taxon>
        <taxon>Sphingobacteriia</taxon>
        <taxon>Sphingobacteriales</taxon>
        <taxon>Sphingobacteriaceae</taxon>
        <taxon>Mucilaginibacter</taxon>
    </lineage>
</organism>
<dbReference type="EMBL" id="CP051682">
    <property type="protein sequence ID" value="QJD95228.1"/>
    <property type="molecule type" value="Genomic_DNA"/>
</dbReference>
<feature type="transmembrane region" description="Helical" evidence="1">
    <location>
        <begin position="84"/>
        <end position="102"/>
    </location>
</feature>
<dbReference type="AlphaFoldDB" id="A0A7L5DYE3"/>
<evidence type="ECO:0000313" key="5">
    <source>
        <dbReference type="Proteomes" id="UP000503278"/>
    </source>
</evidence>
<accession>A0A7L5DYE3</accession>
<dbReference type="Pfam" id="PF16344">
    <property type="entry name" value="FecR_C"/>
    <property type="match status" value="1"/>
</dbReference>
<evidence type="ECO:0000313" key="4">
    <source>
        <dbReference type="EMBL" id="QJD95228.1"/>
    </source>
</evidence>
<sequence length="322" mass="36263">MNWEILLKYINKEATAAEYKQVERWLQAQTENQHLLQYLSRRQEQLNAPLKQEHIHEQWVRLVDRILEVSPSNNRVKSIKPYRFIGLAASLLLLSVLGLLYVQQPPVKSKLENFTLQTPAYQRGQVTLPDGTQIYLAPNTHIAYNSDFGKAKRELHLVGEAFFKVKHNPHKPFIVYTGSKVSVTVLGTAFNVYARQSAAAEVKVATGLVGVKYRNRTQLLKPGQQLSFTANSSVATIQPVLVKDASSLQSETLIFNNSNATEIAEKLQRWYNVQVTLSASAHNASRFSGEIKDDGIGSTLQAISYATGLHYHYKNSHTLTLF</sequence>
<dbReference type="Proteomes" id="UP000503278">
    <property type="component" value="Chromosome"/>
</dbReference>
<dbReference type="InterPro" id="IPR012373">
    <property type="entry name" value="Ferrdict_sens_TM"/>
</dbReference>
<evidence type="ECO:0000259" key="3">
    <source>
        <dbReference type="Pfam" id="PF16344"/>
    </source>
</evidence>
<dbReference type="RefSeq" id="WP_169606245.1">
    <property type="nucleotide sequence ID" value="NZ_CP051682.1"/>
</dbReference>
<dbReference type="InterPro" id="IPR006860">
    <property type="entry name" value="FecR"/>
</dbReference>
<dbReference type="PANTHER" id="PTHR30273:SF2">
    <property type="entry name" value="PROTEIN FECR"/>
    <property type="match status" value="1"/>
</dbReference>
<keyword evidence="1" id="KW-1133">Transmembrane helix</keyword>
<proteinExistence type="predicted"/>
<dbReference type="Gene3D" id="3.55.50.30">
    <property type="match status" value="1"/>
</dbReference>
<evidence type="ECO:0000259" key="2">
    <source>
        <dbReference type="Pfam" id="PF04773"/>
    </source>
</evidence>
<reference evidence="4 5" key="1">
    <citation type="submission" date="2020-04" db="EMBL/GenBank/DDBJ databases">
        <title>Genome sequencing of novel species.</title>
        <authorList>
            <person name="Heo J."/>
            <person name="Kim S.-J."/>
            <person name="Kim J.-S."/>
            <person name="Hong S.-B."/>
            <person name="Kwon S.-W."/>
        </authorList>
    </citation>
    <scope>NUCLEOTIDE SEQUENCE [LARGE SCALE GENOMIC DNA]</scope>
    <source>
        <strain evidence="4 5">F39-2</strain>
    </source>
</reference>
<feature type="domain" description="Protein FecR C-terminal" evidence="3">
    <location>
        <begin position="253"/>
        <end position="316"/>
    </location>
</feature>
<dbReference type="InterPro" id="IPR032508">
    <property type="entry name" value="FecR_C"/>
</dbReference>
<dbReference type="PANTHER" id="PTHR30273">
    <property type="entry name" value="PERIPLASMIC SIGNAL SENSOR AND SIGMA FACTOR ACTIVATOR FECR-RELATED"/>
    <property type="match status" value="1"/>
</dbReference>
<dbReference type="KEGG" id="mrob:HH214_04725"/>
<gene>
    <name evidence="4" type="ORF">HH214_04725</name>
</gene>
<evidence type="ECO:0000256" key="1">
    <source>
        <dbReference type="SAM" id="Phobius"/>
    </source>
</evidence>
<dbReference type="Gene3D" id="2.60.120.1440">
    <property type="match status" value="1"/>
</dbReference>
<feature type="domain" description="FecR protein" evidence="2">
    <location>
        <begin position="115"/>
        <end position="209"/>
    </location>
</feature>
<dbReference type="GO" id="GO:0016989">
    <property type="term" value="F:sigma factor antagonist activity"/>
    <property type="evidence" value="ECO:0007669"/>
    <property type="project" value="TreeGrafter"/>
</dbReference>
<keyword evidence="1" id="KW-0472">Membrane</keyword>
<name>A0A7L5DYE3_9SPHI</name>
<keyword evidence="1" id="KW-0812">Transmembrane</keyword>